<dbReference type="PANTHER" id="PTHR30595:SF6">
    <property type="entry name" value="SCHLAFEN ALBA-2 DOMAIN-CONTAINING PROTEIN"/>
    <property type="match status" value="1"/>
</dbReference>
<dbReference type="Gene3D" id="3.30.565.60">
    <property type="match status" value="1"/>
</dbReference>
<name>A0A6N3BWV1_9ACTN</name>
<dbReference type="Pfam" id="PF13749">
    <property type="entry name" value="HATPase_c_4"/>
    <property type="match status" value="1"/>
</dbReference>
<dbReference type="Gene3D" id="3.30.950.30">
    <property type="entry name" value="Schlafen, AAA domain"/>
    <property type="match status" value="1"/>
</dbReference>
<dbReference type="InterPro" id="IPR038461">
    <property type="entry name" value="Schlafen_AlbA_2_dom_sf"/>
</dbReference>
<organism evidence="2">
    <name type="scientific">Collinsella aerofaciens</name>
    <dbReference type="NCBI Taxonomy" id="74426"/>
    <lineage>
        <taxon>Bacteria</taxon>
        <taxon>Bacillati</taxon>
        <taxon>Actinomycetota</taxon>
        <taxon>Coriobacteriia</taxon>
        <taxon>Coriobacteriales</taxon>
        <taxon>Coriobacteriaceae</taxon>
        <taxon>Collinsella</taxon>
    </lineage>
</organism>
<reference evidence="2" key="1">
    <citation type="submission" date="2019-11" db="EMBL/GenBank/DDBJ databases">
        <authorList>
            <person name="Feng L."/>
        </authorList>
    </citation>
    <scope>NUCLEOTIDE SEQUENCE</scope>
    <source>
        <strain evidence="2">CaerofaciensLFYP39</strain>
    </source>
</reference>
<evidence type="ECO:0000313" key="2">
    <source>
        <dbReference type="EMBL" id="VYU06097.1"/>
    </source>
</evidence>
<dbReference type="EMBL" id="CACRTW010000021">
    <property type="protein sequence ID" value="VYU06097.1"/>
    <property type="molecule type" value="Genomic_DNA"/>
</dbReference>
<sequence length="555" mass="63104">MPRESTNEDNLKLLDSLIDNWENETIEFKEASNDFDTDRIGRYVSALSNEANLADLESGWLVFGVKNKTRAVVGTGYGTDPRRIDSLKRQINDDTDPSTTFRSVRTVSHPNGRVLMFEIPSAPKGIPIAWKGHWYGRAGENTEPLALDKIDAIRAQSHLMDWTAQIVEDAELSDLSPEAIAVARRGFAEHNASRIPTETIESWTDEEFLRHAGLVTKRGITRACILLLGKPEASYLLSPLMAELTWKLVGQEHAYEHFGIPFILSTTRLYSRIRNIKIRLLPPGELIQREVEKYDQGSVLEAMHNCIAHQDYTKHSRISVTEYPDRLEFTSVGSFFEGVPDEYALEGHMPRSYRNPTLIQVMTQLNMIDHLGYGIERMNRSQANRYLPLPDYDLSDPREVKLTIYGRVVDEGYTRLLMQDTELPFEDVLALDRVQKGHLISDVALRRLRNKGLVEGRRPHLRVAAEVAEATGTRAEYIRVRGQSDEYCCALITDYLKKHGHAGRATIDAIVFPSLSSELNDDQRRNKVKNLLGKLRKDRVIHYEPKGENKGWVLG</sequence>
<dbReference type="Gene3D" id="6.10.10.130">
    <property type="match status" value="1"/>
</dbReference>
<accession>A0A6N3BWV1</accession>
<evidence type="ECO:0000259" key="1">
    <source>
        <dbReference type="Pfam" id="PF04326"/>
    </source>
</evidence>
<protein>
    <submittedName>
        <fullName evidence="2">Divergent AAA domain protein</fullName>
    </submittedName>
</protein>
<feature type="domain" description="Schlafen AlbA-2" evidence="1">
    <location>
        <begin position="22"/>
        <end position="145"/>
    </location>
</feature>
<gene>
    <name evidence="2" type="ORF">CALFYP39_01316</name>
</gene>
<proteinExistence type="predicted"/>
<dbReference type="RefSeq" id="WP_156599281.1">
    <property type="nucleotide sequence ID" value="NZ_CACRTW010000021.1"/>
</dbReference>
<dbReference type="InterPro" id="IPR038475">
    <property type="entry name" value="RecG_C_sf"/>
</dbReference>
<dbReference type="InterPro" id="IPR007421">
    <property type="entry name" value="Schlafen_AlbA_2_dom"/>
</dbReference>
<dbReference type="PANTHER" id="PTHR30595">
    <property type="entry name" value="GLPR-RELATED TRANSCRIPTIONAL REPRESSOR"/>
    <property type="match status" value="1"/>
</dbReference>
<dbReference type="AlphaFoldDB" id="A0A6N3BWV1"/>
<dbReference type="Pfam" id="PF04326">
    <property type="entry name" value="SLFN_AlbA_2"/>
    <property type="match status" value="1"/>
</dbReference>